<reference evidence="10 11" key="1">
    <citation type="submission" date="2019-07" db="EMBL/GenBank/DDBJ databases">
        <title>Litoreibacter alkalisoli sp. nov., isolated from saline-alkaline soil.</title>
        <authorList>
            <person name="Wang S."/>
            <person name="Xu L."/>
            <person name="Xing Y.-T."/>
            <person name="Sun J.-Q."/>
        </authorList>
    </citation>
    <scope>NUCLEOTIDE SEQUENCE [LARGE SCALE GENOMIC DNA]</scope>
    <source>
        <strain evidence="10 11">LN3S51</strain>
        <plasmid evidence="10 11">unnamed4</plasmid>
    </source>
</reference>
<dbReference type="GO" id="GO:0005524">
    <property type="term" value="F:ATP binding"/>
    <property type="evidence" value="ECO:0007669"/>
    <property type="project" value="UniProtKB-KW"/>
</dbReference>
<dbReference type="SUPFAM" id="SSF53633">
    <property type="entry name" value="Carbamate kinase-like"/>
    <property type="match status" value="1"/>
</dbReference>
<dbReference type="GO" id="GO:0009090">
    <property type="term" value="P:homoserine biosynthetic process"/>
    <property type="evidence" value="ECO:0007669"/>
    <property type="project" value="TreeGrafter"/>
</dbReference>
<dbReference type="EC" id="2.7.2.4" evidence="2"/>
<dbReference type="SUPFAM" id="SSF55021">
    <property type="entry name" value="ACT-like"/>
    <property type="match status" value="1"/>
</dbReference>
<keyword evidence="6" id="KW-0067">ATP-binding</keyword>
<dbReference type="Gene3D" id="3.30.2130.10">
    <property type="entry name" value="VC0802-like"/>
    <property type="match status" value="1"/>
</dbReference>
<gene>
    <name evidence="10" type="ORF">FPZ52_18445</name>
</gene>
<keyword evidence="5 10" id="KW-0418">Kinase</keyword>
<dbReference type="PANTHER" id="PTHR21499:SF3">
    <property type="entry name" value="ASPARTOKINASE"/>
    <property type="match status" value="1"/>
</dbReference>
<dbReference type="CDD" id="cd04248">
    <property type="entry name" value="AAK_AK-Ectoine"/>
    <property type="match status" value="1"/>
</dbReference>
<evidence type="ECO:0000256" key="1">
    <source>
        <dbReference type="ARBA" id="ARBA00010122"/>
    </source>
</evidence>
<evidence type="ECO:0000256" key="2">
    <source>
        <dbReference type="ARBA" id="ARBA00013059"/>
    </source>
</evidence>
<evidence type="ECO:0000256" key="6">
    <source>
        <dbReference type="ARBA" id="ARBA00022840"/>
    </source>
</evidence>
<dbReference type="InterPro" id="IPR036393">
    <property type="entry name" value="AceGlu_kinase-like_sf"/>
</dbReference>
<evidence type="ECO:0000256" key="7">
    <source>
        <dbReference type="ARBA" id="ARBA00047872"/>
    </source>
</evidence>
<dbReference type="GO" id="GO:0005829">
    <property type="term" value="C:cytosol"/>
    <property type="evidence" value="ECO:0007669"/>
    <property type="project" value="TreeGrafter"/>
</dbReference>
<evidence type="ECO:0000256" key="4">
    <source>
        <dbReference type="ARBA" id="ARBA00022741"/>
    </source>
</evidence>
<keyword evidence="4" id="KW-0547">Nucleotide-binding</keyword>
<dbReference type="InterPro" id="IPR041748">
    <property type="entry name" value="AK-Ectoine"/>
</dbReference>
<dbReference type="RefSeq" id="WP_146367056.1">
    <property type="nucleotide sequence ID" value="NZ_CP042265.1"/>
</dbReference>
<dbReference type="PANTHER" id="PTHR21499">
    <property type="entry name" value="ASPARTATE KINASE"/>
    <property type="match status" value="1"/>
</dbReference>
<accession>A0A5B8IZZ7</accession>
<dbReference type="GO" id="GO:0009089">
    <property type="term" value="P:lysine biosynthetic process via diaminopimelate"/>
    <property type="evidence" value="ECO:0007669"/>
    <property type="project" value="TreeGrafter"/>
</dbReference>
<dbReference type="Gene3D" id="3.40.1160.10">
    <property type="entry name" value="Acetylglutamate kinase-like"/>
    <property type="match status" value="1"/>
</dbReference>
<dbReference type="Proteomes" id="UP000318483">
    <property type="component" value="Plasmid unnamed4"/>
</dbReference>
<evidence type="ECO:0000313" key="11">
    <source>
        <dbReference type="Proteomes" id="UP000318483"/>
    </source>
</evidence>
<keyword evidence="10" id="KW-0614">Plasmid</keyword>
<organism evidence="10 11">
    <name type="scientific">Qingshengfaniella alkalisoli</name>
    <dbReference type="NCBI Taxonomy" id="2599296"/>
    <lineage>
        <taxon>Bacteria</taxon>
        <taxon>Pseudomonadati</taxon>
        <taxon>Pseudomonadota</taxon>
        <taxon>Alphaproteobacteria</taxon>
        <taxon>Rhodobacterales</taxon>
        <taxon>Paracoccaceae</taxon>
        <taxon>Qingshengfaniella</taxon>
    </lineage>
</organism>
<comment type="catalytic activity">
    <reaction evidence="7">
        <text>L-aspartate + ATP = 4-phospho-L-aspartate + ADP</text>
        <dbReference type="Rhea" id="RHEA:23776"/>
        <dbReference type="ChEBI" id="CHEBI:29991"/>
        <dbReference type="ChEBI" id="CHEBI:30616"/>
        <dbReference type="ChEBI" id="CHEBI:57535"/>
        <dbReference type="ChEBI" id="CHEBI:456216"/>
        <dbReference type="EC" id="2.7.2.4"/>
    </reaction>
</comment>
<dbReference type="CDD" id="cd04910">
    <property type="entry name" value="ACT_AK-Ectoine_1"/>
    <property type="match status" value="1"/>
</dbReference>
<dbReference type="GO" id="GO:0004072">
    <property type="term" value="F:aspartate kinase activity"/>
    <property type="evidence" value="ECO:0007669"/>
    <property type="project" value="UniProtKB-EC"/>
</dbReference>
<protein>
    <recommendedName>
        <fullName evidence="2">aspartate kinase</fullName>
        <ecNumber evidence="2">2.7.2.4</ecNumber>
    </recommendedName>
</protein>
<dbReference type="AlphaFoldDB" id="A0A5B8IZZ7"/>
<feature type="domain" description="Aspartate/glutamate/uridylate kinase" evidence="9">
    <location>
        <begin position="30"/>
        <end position="324"/>
    </location>
</feature>
<dbReference type="InterPro" id="IPR001048">
    <property type="entry name" value="Asp/Glu/Uridylate_kinase"/>
</dbReference>
<dbReference type="EMBL" id="CP042265">
    <property type="protein sequence ID" value="QDY71642.1"/>
    <property type="molecule type" value="Genomic_DNA"/>
</dbReference>
<geneLocation type="plasmid" evidence="10 11">
    <name>unnamed4</name>
</geneLocation>
<dbReference type="InterPro" id="IPR045865">
    <property type="entry name" value="ACT-like_dom_sf"/>
</dbReference>
<dbReference type="NCBIfam" id="NF006614">
    <property type="entry name" value="PRK09181.1"/>
    <property type="match status" value="1"/>
</dbReference>
<proteinExistence type="inferred from homology"/>
<evidence type="ECO:0000256" key="5">
    <source>
        <dbReference type="ARBA" id="ARBA00022777"/>
    </source>
</evidence>
<comment type="similarity">
    <text evidence="1">Belongs to the aspartokinase family.</text>
</comment>
<evidence type="ECO:0000259" key="9">
    <source>
        <dbReference type="Pfam" id="PF00696"/>
    </source>
</evidence>
<evidence type="ECO:0000313" key="10">
    <source>
        <dbReference type="EMBL" id="QDY71642.1"/>
    </source>
</evidence>
<name>A0A5B8IZZ7_9RHOB</name>
<keyword evidence="11" id="KW-1185">Reference proteome</keyword>
<evidence type="ECO:0000256" key="3">
    <source>
        <dbReference type="ARBA" id="ARBA00022679"/>
    </source>
</evidence>
<dbReference type="KEGG" id="lit:FPZ52_18445"/>
<dbReference type="OrthoDB" id="9799110at2"/>
<sequence length="506" mass="56021">MRHQPPGRQPDTGQHQTNGRPVTDTQHRHTVEKIGGTSMSRTNELLDTLFIGDRKDDDLYNRVFVVSAYAGITNLLLEDKKTGEPGVYGHFSNADSAGKWSDALDDVAKAMKKAHDAVLDNPADVTDADQFVRERIEGARSCLIDLQRLCSYGHFRLEQHMLVIRELLSGLGEAHSAFVTARLLQRKGVNARAVDLSGWRDEDEYTLEERINSGLQDVDFATELPIVTGYAQCKEGLMREFDRGYSEVTFSRIAASTDAAEAIIHKEFHLSSADPRIVGEDAVRKIGHTNYDVADQLSNMGMEAIHPKAAKMLRQSGIPLRVTNAFEPQDPGTLIDDQASDEARVEMVTGLGVYAISLFEQDMVGVKGYDSAFLDVLTRHDVRIVTKSSNANTITHYVDAPLKSVRRVERDLAKLYPSAELSAQNLAVVSVIGRSLDGMKPLLRGLTALERANIQTVAAQQTTRNVDTQFVVTRAQMDETIKVLHEALIEKEDVVDLLPEEDLQAA</sequence>
<feature type="region of interest" description="Disordered" evidence="8">
    <location>
        <begin position="1"/>
        <end position="28"/>
    </location>
</feature>
<evidence type="ECO:0000256" key="8">
    <source>
        <dbReference type="SAM" id="MobiDB-lite"/>
    </source>
</evidence>
<dbReference type="Pfam" id="PF00696">
    <property type="entry name" value="AA_kinase"/>
    <property type="match status" value="1"/>
</dbReference>
<feature type="compositionally biased region" description="Polar residues" evidence="8">
    <location>
        <begin position="11"/>
        <end position="24"/>
    </location>
</feature>
<keyword evidence="3 10" id="KW-0808">Transferase</keyword>